<sequence>MLAQAGIQPLAKRRAVKSDARNLRVQPSRRKSDRGAQSPRFKKDHRRWRISSMKRDSSESDELFITPKKVLLVQSVWYSRKTLRKECLDGKYYSILGVGIQDSPARASRGTARAEKIQHVRGRDDNKINSW</sequence>
<accession>A0AA39IXU0</accession>
<organism evidence="2 3">
    <name type="scientific">Armillaria borealis</name>
    <dbReference type="NCBI Taxonomy" id="47425"/>
    <lineage>
        <taxon>Eukaryota</taxon>
        <taxon>Fungi</taxon>
        <taxon>Dikarya</taxon>
        <taxon>Basidiomycota</taxon>
        <taxon>Agaricomycotina</taxon>
        <taxon>Agaricomycetes</taxon>
        <taxon>Agaricomycetidae</taxon>
        <taxon>Agaricales</taxon>
        <taxon>Marasmiineae</taxon>
        <taxon>Physalacriaceae</taxon>
        <taxon>Armillaria</taxon>
    </lineage>
</organism>
<protein>
    <submittedName>
        <fullName evidence="2">Uncharacterized protein</fullName>
    </submittedName>
</protein>
<gene>
    <name evidence="2" type="ORF">EV421DRAFT_1742292</name>
</gene>
<name>A0AA39IXU0_9AGAR</name>
<dbReference type="Proteomes" id="UP001175226">
    <property type="component" value="Unassembled WGS sequence"/>
</dbReference>
<evidence type="ECO:0000313" key="2">
    <source>
        <dbReference type="EMBL" id="KAK0432428.1"/>
    </source>
</evidence>
<feature type="region of interest" description="Disordered" evidence="1">
    <location>
        <begin position="1"/>
        <end position="58"/>
    </location>
</feature>
<dbReference type="EMBL" id="JAUEPT010000094">
    <property type="protein sequence ID" value="KAK0432428.1"/>
    <property type="molecule type" value="Genomic_DNA"/>
</dbReference>
<evidence type="ECO:0000256" key="1">
    <source>
        <dbReference type="SAM" id="MobiDB-lite"/>
    </source>
</evidence>
<proteinExistence type="predicted"/>
<dbReference type="AlphaFoldDB" id="A0AA39IXU0"/>
<keyword evidence="3" id="KW-1185">Reference proteome</keyword>
<comment type="caution">
    <text evidence="2">The sequence shown here is derived from an EMBL/GenBank/DDBJ whole genome shotgun (WGS) entry which is preliminary data.</text>
</comment>
<reference evidence="2" key="1">
    <citation type="submission" date="2023-06" db="EMBL/GenBank/DDBJ databases">
        <authorList>
            <consortium name="Lawrence Berkeley National Laboratory"/>
            <person name="Ahrendt S."/>
            <person name="Sahu N."/>
            <person name="Indic B."/>
            <person name="Wong-Bajracharya J."/>
            <person name="Merenyi Z."/>
            <person name="Ke H.-M."/>
            <person name="Monk M."/>
            <person name="Kocsube S."/>
            <person name="Drula E."/>
            <person name="Lipzen A."/>
            <person name="Balint B."/>
            <person name="Henrissat B."/>
            <person name="Andreopoulos B."/>
            <person name="Martin F.M."/>
            <person name="Harder C.B."/>
            <person name="Rigling D."/>
            <person name="Ford K.L."/>
            <person name="Foster G.D."/>
            <person name="Pangilinan J."/>
            <person name="Papanicolaou A."/>
            <person name="Barry K."/>
            <person name="LaButti K."/>
            <person name="Viragh M."/>
            <person name="Koriabine M."/>
            <person name="Yan M."/>
            <person name="Riley R."/>
            <person name="Champramary S."/>
            <person name="Plett K.L."/>
            <person name="Tsai I.J."/>
            <person name="Slot J."/>
            <person name="Sipos G."/>
            <person name="Plett J."/>
            <person name="Nagy L.G."/>
            <person name="Grigoriev I.V."/>
        </authorList>
    </citation>
    <scope>NUCLEOTIDE SEQUENCE</scope>
    <source>
        <strain evidence="2">FPL87.14</strain>
    </source>
</reference>
<feature type="compositionally biased region" description="Basic residues" evidence="1">
    <location>
        <begin position="40"/>
        <end position="49"/>
    </location>
</feature>
<evidence type="ECO:0000313" key="3">
    <source>
        <dbReference type="Proteomes" id="UP001175226"/>
    </source>
</evidence>